<sequence>MHAYMQVVTNGYLKAVQHRAATNFAEPRLSVASFIVPADDCVVGPAEEFVSEDNPPRYRTLTVGEFKRKHNVVNLDSSINQIININNNEKGI</sequence>
<evidence type="ECO:0000313" key="1">
    <source>
        <dbReference type="EMBL" id="BAA00946.1"/>
    </source>
</evidence>
<dbReference type="AlphaFoldDB" id="Q40060"/>
<reference evidence="1" key="1">
    <citation type="journal article" date="1994" name="Plant Mol. Biol.">
        <title>A dioxygenase gene (Ids2) expressed under iron deficiency conditions in the roots of Hordeum vulgare.</title>
        <authorList>
            <person name="Okumura N."/>
            <person name="Nishizawa N."/>
            <person name="Umehara Y."/>
            <person name="Ohata T."/>
            <person name="Nakanishi H."/>
            <person name="Yamaguchi T."/>
            <person name="Chino M."/>
            <person name="Mori S."/>
        </authorList>
    </citation>
    <scope>NUCLEOTIDE SEQUENCE</scope>
    <source>
        <tissue evidence="1">Root</tissue>
    </source>
</reference>
<dbReference type="InterPro" id="IPR027443">
    <property type="entry name" value="IPNS-like_sf"/>
</dbReference>
<accession>Q40060</accession>
<dbReference type="ExpressionAtlas" id="Q40060">
    <property type="expression patterns" value="baseline and differential"/>
</dbReference>
<protein>
    <submittedName>
        <fullName evidence="1">Iron-deficiency specific clone No.2</fullName>
    </submittedName>
</protein>
<name>Q40060_HORVU</name>
<dbReference type="EMBL" id="D10057">
    <property type="protein sequence ID" value="BAA00946.1"/>
    <property type="molecule type" value="mRNA"/>
</dbReference>
<dbReference type="BioCyc" id="MetaCyc:MONOMER-13972"/>
<gene>
    <name evidence="1" type="primary">ids-2</name>
</gene>
<proteinExistence type="evidence at transcript level"/>
<dbReference type="Gene3D" id="2.60.120.330">
    <property type="entry name" value="B-lactam Antibiotic, Isopenicillin N Synthase, Chain"/>
    <property type="match status" value="1"/>
</dbReference>
<organism evidence="1">
    <name type="scientific">Hordeum vulgare</name>
    <name type="common">Barley</name>
    <dbReference type="NCBI Taxonomy" id="4513"/>
    <lineage>
        <taxon>Eukaryota</taxon>
        <taxon>Viridiplantae</taxon>
        <taxon>Streptophyta</taxon>
        <taxon>Embryophyta</taxon>
        <taxon>Tracheophyta</taxon>
        <taxon>Spermatophyta</taxon>
        <taxon>Magnoliopsida</taxon>
        <taxon>Liliopsida</taxon>
        <taxon>Poales</taxon>
        <taxon>Poaceae</taxon>
        <taxon>BOP clade</taxon>
        <taxon>Pooideae</taxon>
        <taxon>Triticodae</taxon>
        <taxon>Triticeae</taxon>
        <taxon>Hordeinae</taxon>
        <taxon>Hordeum</taxon>
    </lineage>
</organism>
<dbReference type="SUPFAM" id="SSF51197">
    <property type="entry name" value="Clavaminate synthase-like"/>
    <property type="match status" value="1"/>
</dbReference>